<dbReference type="InterPro" id="IPR029032">
    <property type="entry name" value="AhpD-like"/>
</dbReference>
<dbReference type="Gene3D" id="1.20.1290.10">
    <property type="entry name" value="AhpD-like"/>
    <property type="match status" value="1"/>
</dbReference>
<gene>
    <name evidence="2" type="ORF">OM076_33855</name>
</gene>
<name>A0A9X3N1E9_9ACTN</name>
<dbReference type="PANTHER" id="PTHR33570">
    <property type="entry name" value="4-CARBOXYMUCONOLACTONE DECARBOXYLASE FAMILY PROTEIN"/>
    <property type="match status" value="1"/>
</dbReference>
<dbReference type="AlphaFoldDB" id="A0A9X3N1E9"/>
<dbReference type="GO" id="GO:0051920">
    <property type="term" value="F:peroxiredoxin activity"/>
    <property type="evidence" value="ECO:0007669"/>
    <property type="project" value="InterPro"/>
</dbReference>
<proteinExistence type="predicted"/>
<comment type="caution">
    <text evidence="2">The sequence shown here is derived from an EMBL/GenBank/DDBJ whole genome shotgun (WGS) entry which is preliminary data.</text>
</comment>
<dbReference type="InterPro" id="IPR052512">
    <property type="entry name" value="4CMD/NDH-1_regulator"/>
</dbReference>
<dbReference type="RefSeq" id="WP_270044559.1">
    <property type="nucleotide sequence ID" value="NZ_JAPDOD010000045.1"/>
</dbReference>
<evidence type="ECO:0000259" key="1">
    <source>
        <dbReference type="Pfam" id="PF02627"/>
    </source>
</evidence>
<dbReference type="Pfam" id="PF02627">
    <property type="entry name" value="CMD"/>
    <property type="match status" value="1"/>
</dbReference>
<protein>
    <submittedName>
        <fullName evidence="2">Carboxymuconolactone decarboxylase family protein</fullName>
    </submittedName>
</protein>
<feature type="domain" description="Carboxymuconolactone decarboxylase-like" evidence="1">
    <location>
        <begin position="39"/>
        <end position="118"/>
    </location>
</feature>
<organism evidence="2 3">
    <name type="scientific">Solirubrobacter ginsenosidimutans</name>
    <dbReference type="NCBI Taxonomy" id="490573"/>
    <lineage>
        <taxon>Bacteria</taxon>
        <taxon>Bacillati</taxon>
        <taxon>Actinomycetota</taxon>
        <taxon>Thermoleophilia</taxon>
        <taxon>Solirubrobacterales</taxon>
        <taxon>Solirubrobacteraceae</taxon>
        <taxon>Solirubrobacter</taxon>
    </lineage>
</organism>
<dbReference type="Proteomes" id="UP001149140">
    <property type="component" value="Unassembled WGS sequence"/>
</dbReference>
<sequence>MNEQLFERGIEIREKMWGPAGARDKVEAATPFSRPLEDLVTVYCFGETWGREQELSHDIRSMLTIGMLIALGRSHEIRVHVQGALANGVTIEQIREVLLHSAIYCGIPAAVDAFRNAEAVLTELGEL</sequence>
<dbReference type="EMBL" id="JAPDOD010000045">
    <property type="protein sequence ID" value="MDA0165303.1"/>
    <property type="molecule type" value="Genomic_DNA"/>
</dbReference>
<evidence type="ECO:0000313" key="2">
    <source>
        <dbReference type="EMBL" id="MDA0165303.1"/>
    </source>
</evidence>
<dbReference type="PANTHER" id="PTHR33570:SF2">
    <property type="entry name" value="CARBOXYMUCONOLACTONE DECARBOXYLASE-LIKE DOMAIN-CONTAINING PROTEIN"/>
    <property type="match status" value="1"/>
</dbReference>
<evidence type="ECO:0000313" key="3">
    <source>
        <dbReference type="Proteomes" id="UP001149140"/>
    </source>
</evidence>
<dbReference type="SUPFAM" id="SSF69118">
    <property type="entry name" value="AhpD-like"/>
    <property type="match status" value="1"/>
</dbReference>
<reference evidence="2" key="1">
    <citation type="submission" date="2022-10" db="EMBL/GenBank/DDBJ databases">
        <title>The WGS of Solirubrobacter ginsenosidimutans DSM 21036.</title>
        <authorList>
            <person name="Jiang Z."/>
        </authorList>
    </citation>
    <scope>NUCLEOTIDE SEQUENCE</scope>
    <source>
        <strain evidence="2">DSM 21036</strain>
    </source>
</reference>
<dbReference type="InterPro" id="IPR003779">
    <property type="entry name" value="CMD-like"/>
</dbReference>
<accession>A0A9X3N1E9</accession>
<keyword evidence="3" id="KW-1185">Reference proteome</keyword>